<dbReference type="Proteomes" id="UP000027442">
    <property type="component" value="Unassembled WGS sequence"/>
</dbReference>
<proteinExistence type="predicted"/>
<organism evidence="1 2">
    <name type="scientific">Hoylesella loescheii DSM 19665 = JCM 12249 = ATCC 15930</name>
    <dbReference type="NCBI Taxonomy" id="1122985"/>
    <lineage>
        <taxon>Bacteria</taxon>
        <taxon>Pseudomonadati</taxon>
        <taxon>Bacteroidota</taxon>
        <taxon>Bacteroidia</taxon>
        <taxon>Bacteroidales</taxon>
        <taxon>Prevotellaceae</taxon>
        <taxon>Hoylesella</taxon>
    </lineage>
</organism>
<keyword evidence="2" id="KW-1185">Reference proteome</keyword>
<gene>
    <name evidence="1" type="ORF">HMPREF1991_02745</name>
</gene>
<accession>A0A069QEV0</accession>
<dbReference type="EMBL" id="JNGW01000119">
    <property type="protein sequence ID" value="KDR51177.1"/>
    <property type="molecule type" value="Genomic_DNA"/>
</dbReference>
<sequence length="1118" mass="126141">MAKIVALLLTLWLTLSLKGQTYMLEAERFQYVGGWKVAKDVEAFNKAVLMVTAGGSGAAHATTVLDVPQSGRYVFWSRTKDFQTKAPRTRISRLMLDTTQLALQGRHGKEGYHWEQIGTIELRKGLHVLRACDVAANYARVDAVLFTRDERLDPNQMTYKQLTKYEIQPIPTPLEKPSTTMIQNGLALLNTSSPVVDEISNGLLRLRIHTANNQLVQHISVHTKGQWRSWDSPQPHNRLYIIKSTQPQLGYNSIFPLWSGGQAPLLRMGNNTYPVFEQAHLQNPFLAGKVCPMHIYRYEKADQNTLRIWYVSNDNDTIASTWTLHANSHVVDVHFEYVVRTPQYYSLAFEAFQPQTESAVTNVLLSPLYQFKRLPATPNLLPITLTPQPVSIIETGSLSCFLAPNPHHLKRNWGIYDMGLSLKNAANQVQPVAFSPILGEKDSYKKKDEKLTAYFKLGLLPLQWHNTLQYLSDSVFAVRDYRVQSTPLTDAVFHTINLIKNDEAAGWDAAMRGFLDIESNPNVRTEVVQAAPLALVSAAVITHDEQLYTTRALPAIEYMLSRKGFRWGYPQASDPQTQTSTNTFSPFGSQYNTAHFEALHRLLGQNNPWLANIAMPEGKPRYSKGYGVDQTWADDLAAFRLTKADKWLVKATIGANHELHTALYNNPSKSVLPWMFYHAQAYPQWFDLLDLYDVSKDKALVAASAYAAHFTLAGIRTYPPICKDTILIHQGGKYVGNANVFWKKDKPYKLGYPRKMGDVSEKKVAQHTLSPVGLGFEQPMTFFNREGNINHVFMSTWAPSLLRLSGLCGNSLFETYARNAVIGRFASYPGYYAAGYTDLPQDSIYPYKGPDVTSLYYHHIPSHLSFVLDYLLTEATQRSKGAIGFPYGKQEGFVWFNNRVYGGEKGYILNDHDAQLYMPQDMLRLSSTDVNWLSAVSANNLWLILMNEKDSELNVSLQLNTPLVSPNGMATEHYFAQTNSVVSEERGLKQNALTTTIAPKGITFVSFPLVKSLPTYTFSPISNGFKMVQLDPNHRLYLFRVRSPFGWDSLYGYIDTPLAKDYSASLTCQVGSAKPQMDERIAFPYEWSIAHLPAAMPLNITMKVSNERKTIITKQITM</sequence>
<dbReference type="eggNOG" id="COG1470">
    <property type="taxonomic scope" value="Bacteria"/>
</dbReference>
<dbReference type="AlphaFoldDB" id="A0A069QEV0"/>
<protein>
    <submittedName>
        <fullName evidence="1">Uncharacterized protein</fullName>
    </submittedName>
</protein>
<evidence type="ECO:0000313" key="2">
    <source>
        <dbReference type="Proteomes" id="UP000027442"/>
    </source>
</evidence>
<dbReference type="HOGENOM" id="CLU_003429_0_0_10"/>
<dbReference type="PATRIC" id="fig|1122985.7.peg.2840"/>
<dbReference type="eggNOG" id="COG1053">
    <property type="taxonomic scope" value="Bacteria"/>
</dbReference>
<name>A0A069QEV0_HOYLO</name>
<comment type="caution">
    <text evidence="1">The sequence shown here is derived from an EMBL/GenBank/DDBJ whole genome shotgun (WGS) entry which is preliminary data.</text>
</comment>
<reference evidence="1 2" key="1">
    <citation type="submission" date="2013-08" db="EMBL/GenBank/DDBJ databases">
        <authorList>
            <person name="Weinstock G."/>
            <person name="Sodergren E."/>
            <person name="Wylie T."/>
            <person name="Fulton L."/>
            <person name="Fulton R."/>
            <person name="Fronick C."/>
            <person name="O'Laughlin M."/>
            <person name="Godfrey J."/>
            <person name="Miner T."/>
            <person name="Herter B."/>
            <person name="Appelbaum E."/>
            <person name="Cordes M."/>
            <person name="Lek S."/>
            <person name="Wollam A."/>
            <person name="Pepin K.H."/>
            <person name="Palsikar V.B."/>
            <person name="Mitreva M."/>
            <person name="Wilson R.K."/>
        </authorList>
    </citation>
    <scope>NUCLEOTIDE SEQUENCE [LARGE SCALE GENOMIC DNA]</scope>
    <source>
        <strain evidence="1 2">ATCC 15930</strain>
    </source>
</reference>
<dbReference type="RefSeq" id="WP_018967243.1">
    <property type="nucleotide sequence ID" value="NZ_KB899213.1"/>
</dbReference>
<evidence type="ECO:0000313" key="1">
    <source>
        <dbReference type="EMBL" id="KDR51177.1"/>
    </source>
</evidence>